<proteinExistence type="predicted"/>
<keyword evidence="5" id="KW-1185">Reference proteome</keyword>
<keyword evidence="1" id="KW-0812">Transmembrane</keyword>
<name>A0A165Z1D2_9AGAM</name>
<sequence>MAPTPIPEAALLVPNSTVGAVEIGMLLGSFLFGLVTCQTYVYYQKFPKDAVLFKLLVAVIWVLELSHTIANSDYLYTMTVINYANPIGVTEAPTSLGVGILCSAFIGPLVQAWFAYRVLKFSGSFYIPVLCWFLSAMRCASTISVAVEALQGGNVAAFEHTYRWLLIFILAIGAAVDILIAASLCYYFRQHGKRSGVYAKTMNQLMLWTIETGLLTSVTAVSMLVCVSPTPHALLRL</sequence>
<reference evidence="3 5" key="1">
    <citation type="journal article" date="2016" name="Mol. Biol. Evol.">
        <title>Comparative Genomics of Early-Diverging Mushroom-Forming Fungi Provides Insights into the Origins of Lignocellulose Decay Capabilities.</title>
        <authorList>
            <person name="Nagy L.G."/>
            <person name="Riley R."/>
            <person name="Tritt A."/>
            <person name="Adam C."/>
            <person name="Daum C."/>
            <person name="Floudas D."/>
            <person name="Sun H."/>
            <person name="Yadav J.S."/>
            <person name="Pangilinan J."/>
            <person name="Larsson K.H."/>
            <person name="Matsuura K."/>
            <person name="Barry K."/>
            <person name="Labutti K."/>
            <person name="Kuo R."/>
            <person name="Ohm R.A."/>
            <person name="Bhattacharya S.S."/>
            <person name="Shirouzu T."/>
            <person name="Yoshinaga Y."/>
            <person name="Martin F.M."/>
            <person name="Grigoriev I.V."/>
            <person name="Hibbett D.S."/>
        </authorList>
    </citation>
    <scope>NUCLEOTIDE SEQUENCE [LARGE SCALE GENOMIC DNA]</scope>
    <source>
        <strain evidence="3 5">CBS 109695</strain>
    </source>
</reference>
<feature type="transmembrane region" description="Helical" evidence="1">
    <location>
        <begin position="208"/>
        <end position="230"/>
    </location>
</feature>
<keyword evidence="1" id="KW-0472">Membrane</keyword>
<gene>
    <name evidence="4" type="ORF">FIBSPDRAFT_852030</name>
    <name evidence="3" type="ORF">FIBSPDRAFT_872990</name>
</gene>
<feature type="transmembrane region" description="Helical" evidence="1">
    <location>
        <begin position="123"/>
        <end position="144"/>
    </location>
</feature>
<dbReference type="AlphaFoldDB" id="A0A165Z1D2"/>
<evidence type="ECO:0000256" key="1">
    <source>
        <dbReference type="SAM" id="Phobius"/>
    </source>
</evidence>
<evidence type="ECO:0000313" key="4">
    <source>
        <dbReference type="EMBL" id="KZP28783.1"/>
    </source>
</evidence>
<dbReference type="InterPro" id="IPR045339">
    <property type="entry name" value="DUF6534"/>
</dbReference>
<keyword evidence="1" id="KW-1133">Transmembrane helix</keyword>
<protein>
    <recommendedName>
        <fullName evidence="2">DUF6534 domain-containing protein</fullName>
    </recommendedName>
</protein>
<feature type="transmembrane region" description="Helical" evidence="1">
    <location>
        <begin position="164"/>
        <end position="188"/>
    </location>
</feature>
<evidence type="ECO:0000259" key="2">
    <source>
        <dbReference type="Pfam" id="PF20152"/>
    </source>
</evidence>
<dbReference type="EMBL" id="KV417501">
    <property type="protein sequence ID" value="KZP28783.1"/>
    <property type="molecule type" value="Genomic_DNA"/>
</dbReference>
<dbReference type="OrthoDB" id="2535105at2759"/>
<dbReference type="Pfam" id="PF20152">
    <property type="entry name" value="DUF6534"/>
    <property type="match status" value="1"/>
</dbReference>
<feature type="domain" description="DUF6534" evidence="2">
    <location>
        <begin position="174"/>
        <end position="229"/>
    </location>
</feature>
<dbReference type="Proteomes" id="UP000076532">
    <property type="component" value="Unassembled WGS sequence"/>
</dbReference>
<evidence type="ECO:0000313" key="3">
    <source>
        <dbReference type="EMBL" id="KZP10132.1"/>
    </source>
</evidence>
<dbReference type="EMBL" id="KV417686">
    <property type="protein sequence ID" value="KZP10132.1"/>
    <property type="molecule type" value="Genomic_DNA"/>
</dbReference>
<dbReference type="STRING" id="436010.A0A165Z1D2"/>
<dbReference type="PANTHER" id="PTHR40465">
    <property type="entry name" value="CHROMOSOME 1, WHOLE GENOME SHOTGUN SEQUENCE"/>
    <property type="match status" value="1"/>
</dbReference>
<feature type="transmembrane region" description="Helical" evidence="1">
    <location>
        <begin position="20"/>
        <end position="43"/>
    </location>
</feature>
<feature type="transmembrane region" description="Helical" evidence="1">
    <location>
        <begin position="55"/>
        <end position="76"/>
    </location>
</feature>
<feature type="transmembrane region" description="Helical" evidence="1">
    <location>
        <begin position="96"/>
        <end position="116"/>
    </location>
</feature>
<organism evidence="3 5">
    <name type="scientific">Athelia psychrophila</name>
    <dbReference type="NCBI Taxonomy" id="1759441"/>
    <lineage>
        <taxon>Eukaryota</taxon>
        <taxon>Fungi</taxon>
        <taxon>Dikarya</taxon>
        <taxon>Basidiomycota</taxon>
        <taxon>Agaricomycotina</taxon>
        <taxon>Agaricomycetes</taxon>
        <taxon>Agaricomycetidae</taxon>
        <taxon>Atheliales</taxon>
        <taxon>Atheliaceae</taxon>
        <taxon>Athelia</taxon>
    </lineage>
</organism>
<evidence type="ECO:0000313" key="5">
    <source>
        <dbReference type="Proteomes" id="UP000076532"/>
    </source>
</evidence>
<dbReference type="PANTHER" id="PTHR40465:SF1">
    <property type="entry name" value="DUF6534 DOMAIN-CONTAINING PROTEIN"/>
    <property type="match status" value="1"/>
</dbReference>
<accession>A0A165Z1D2</accession>